<feature type="repeat" description="WD" evidence="2">
    <location>
        <begin position="475"/>
        <end position="516"/>
    </location>
</feature>
<organism evidence="5 6">
    <name type="scientific">Oculimacula yallundae</name>
    <dbReference type="NCBI Taxonomy" id="86028"/>
    <lineage>
        <taxon>Eukaryota</taxon>
        <taxon>Fungi</taxon>
        <taxon>Dikarya</taxon>
        <taxon>Ascomycota</taxon>
        <taxon>Pezizomycotina</taxon>
        <taxon>Leotiomycetes</taxon>
        <taxon>Helotiales</taxon>
        <taxon>Ploettnerulaceae</taxon>
        <taxon>Oculimacula</taxon>
    </lineage>
</organism>
<reference evidence="5 6" key="1">
    <citation type="journal article" date="2024" name="Commun. Biol.">
        <title>Comparative genomic analysis of thermophilic fungi reveals convergent evolutionary adaptations and gene losses.</title>
        <authorList>
            <person name="Steindorff A.S."/>
            <person name="Aguilar-Pontes M.V."/>
            <person name="Robinson A.J."/>
            <person name="Andreopoulos B."/>
            <person name="LaButti K."/>
            <person name="Kuo A."/>
            <person name="Mondo S."/>
            <person name="Riley R."/>
            <person name="Otillar R."/>
            <person name="Haridas S."/>
            <person name="Lipzen A."/>
            <person name="Grimwood J."/>
            <person name="Schmutz J."/>
            <person name="Clum A."/>
            <person name="Reid I.D."/>
            <person name="Moisan M.C."/>
            <person name="Butler G."/>
            <person name="Nguyen T.T.M."/>
            <person name="Dewar K."/>
            <person name="Conant G."/>
            <person name="Drula E."/>
            <person name="Henrissat B."/>
            <person name="Hansel C."/>
            <person name="Singer S."/>
            <person name="Hutchinson M.I."/>
            <person name="de Vries R.P."/>
            <person name="Natvig D.O."/>
            <person name="Powell A.J."/>
            <person name="Tsang A."/>
            <person name="Grigoriev I.V."/>
        </authorList>
    </citation>
    <scope>NUCLEOTIDE SEQUENCE [LARGE SCALE GENOMIC DNA]</scope>
    <source>
        <strain evidence="5 6">CBS 494.80</strain>
    </source>
</reference>
<feature type="domain" description="F-box" evidence="4">
    <location>
        <begin position="35"/>
        <end position="81"/>
    </location>
</feature>
<dbReference type="Proteomes" id="UP001595075">
    <property type="component" value="Unassembled WGS sequence"/>
</dbReference>
<feature type="region of interest" description="Disordered" evidence="3">
    <location>
        <begin position="1"/>
        <end position="24"/>
    </location>
</feature>
<dbReference type="Pfam" id="PF25499">
    <property type="entry name" value="Beta-prop_pof12"/>
    <property type="match status" value="1"/>
</dbReference>
<evidence type="ECO:0000256" key="3">
    <source>
        <dbReference type="SAM" id="MobiDB-lite"/>
    </source>
</evidence>
<protein>
    <recommendedName>
        <fullName evidence="4">F-box domain-containing protein</fullName>
    </recommendedName>
</protein>
<evidence type="ECO:0000313" key="6">
    <source>
        <dbReference type="Proteomes" id="UP001595075"/>
    </source>
</evidence>
<dbReference type="SMART" id="SM00256">
    <property type="entry name" value="FBOX"/>
    <property type="match status" value="1"/>
</dbReference>
<evidence type="ECO:0000313" key="5">
    <source>
        <dbReference type="EMBL" id="KAL2074285.1"/>
    </source>
</evidence>
<dbReference type="PROSITE" id="PS50181">
    <property type="entry name" value="FBOX"/>
    <property type="match status" value="1"/>
</dbReference>
<dbReference type="PROSITE" id="PS50082">
    <property type="entry name" value="WD_REPEATS_2"/>
    <property type="match status" value="1"/>
</dbReference>
<dbReference type="InterPro" id="IPR011047">
    <property type="entry name" value="Quinoprotein_ADH-like_sf"/>
</dbReference>
<proteinExistence type="inferred from homology"/>
<dbReference type="InterPro" id="IPR001680">
    <property type="entry name" value="WD40_rpt"/>
</dbReference>
<name>A0ABR4CWM4_9HELO</name>
<feature type="region of interest" description="Disordered" evidence="3">
    <location>
        <begin position="406"/>
        <end position="436"/>
    </location>
</feature>
<comment type="caution">
    <text evidence="5">The sequence shown here is derived from an EMBL/GenBank/DDBJ whole genome shotgun (WGS) entry which is preliminary data.</text>
</comment>
<evidence type="ECO:0000256" key="2">
    <source>
        <dbReference type="PROSITE-ProRule" id="PRU00221"/>
    </source>
</evidence>
<sequence length="602" mass="66113">MPPKRRRSIASPDTGLPDPKRSRGALLQSHPLRTVNHISRLSDELLIRILHLLPLPTLLRSHLVSHRLYRLSSDSQIWKNLYYDRFVLPRALRIPGIRNAPPRDEALVFSSRRSKWLSEDVLVNRGDGKRTDWKGRYRLRHNWSRGVCGVSEIRLREERSTGTLVRMADGVVLTIDENEGLRAWDLKGKGLIAQSPLQDGESPTCLAVDEQDASVGLGVAAGFEDGGWRTWKLDITKKMFVEGHRHPPSSNGMLSAVAYAFPYLLTITEQQLLSLYSFSPLFREEVVLSEPTSTSFEGVEAQEQDEAELEVSEPLAAVEDQNEPLSLDQPSQPRLLASLKSHTSWPPLSLSIRTTSTTLIASIAYTLRTFTSGYTVGLQELHLSLTTGNVIFSRLTSALPQGFTSILPSTSSSPPSPSPTSENTVGSGSRSENSCPTSLSYSHPYILATHPDNTLTLYLCNSTASTLNITSGTKLWGHTSSVSSAEITPRGKAVSVSTRGNELRVWELEGGLSSSSSGFNAGLRKRGRPGVEKSVVVRPTGLKDEKEVLDPGLHHELAGADFEEALDLDGSKNWVGFDDEVVIVLKESGTVGRQALVVYDFT</sequence>
<dbReference type="InterPro" id="IPR036047">
    <property type="entry name" value="F-box-like_dom_sf"/>
</dbReference>
<keyword evidence="2" id="KW-0853">WD repeat</keyword>
<evidence type="ECO:0000256" key="1">
    <source>
        <dbReference type="ARBA" id="ARBA00007968"/>
    </source>
</evidence>
<gene>
    <name evidence="5" type="ORF">VTL71DRAFT_8063</name>
</gene>
<evidence type="ECO:0000259" key="4">
    <source>
        <dbReference type="PROSITE" id="PS50181"/>
    </source>
</evidence>
<dbReference type="Gene3D" id="2.130.10.10">
    <property type="entry name" value="YVTN repeat-like/Quinoprotein amine dehydrogenase"/>
    <property type="match status" value="1"/>
</dbReference>
<dbReference type="SUPFAM" id="SSF81383">
    <property type="entry name" value="F-box domain"/>
    <property type="match status" value="1"/>
</dbReference>
<keyword evidence="6" id="KW-1185">Reference proteome</keyword>
<comment type="similarity">
    <text evidence="1">Belongs to the WD repeat MET30/SCONB/SCON-2 family.</text>
</comment>
<dbReference type="EMBL" id="JAZHXI010000002">
    <property type="protein sequence ID" value="KAL2074285.1"/>
    <property type="molecule type" value="Genomic_DNA"/>
</dbReference>
<accession>A0ABR4CWM4</accession>
<dbReference type="InterPro" id="IPR015943">
    <property type="entry name" value="WD40/YVTN_repeat-like_dom_sf"/>
</dbReference>
<dbReference type="Pfam" id="PF12937">
    <property type="entry name" value="F-box-like"/>
    <property type="match status" value="1"/>
</dbReference>
<dbReference type="Gene3D" id="1.20.1280.50">
    <property type="match status" value="1"/>
</dbReference>
<dbReference type="InterPro" id="IPR001810">
    <property type="entry name" value="F-box_dom"/>
</dbReference>
<dbReference type="SUPFAM" id="SSF50998">
    <property type="entry name" value="Quinoprotein alcohol dehydrogenase-like"/>
    <property type="match status" value="1"/>
</dbReference>
<feature type="compositionally biased region" description="Polar residues" evidence="3">
    <location>
        <begin position="422"/>
        <end position="436"/>
    </location>
</feature>